<sequence length="101" mass="11250">MGEMRARVRGSCRVGRNGIECLVMQEWELERKGALVVEDQMLGGYRMRRNGAGLEKCCPYIILPLCPQPCLPPLPHAQFLPFCPISCSDLGSFPVAVTQTR</sequence>
<evidence type="ECO:0000313" key="1">
    <source>
        <dbReference type="EMBL" id="TFJ97189.1"/>
    </source>
</evidence>
<organism evidence="1 2">
    <name type="scientific">Platysternon megacephalum</name>
    <name type="common">big-headed turtle</name>
    <dbReference type="NCBI Taxonomy" id="55544"/>
    <lineage>
        <taxon>Eukaryota</taxon>
        <taxon>Metazoa</taxon>
        <taxon>Chordata</taxon>
        <taxon>Craniata</taxon>
        <taxon>Vertebrata</taxon>
        <taxon>Euteleostomi</taxon>
        <taxon>Archelosauria</taxon>
        <taxon>Testudinata</taxon>
        <taxon>Testudines</taxon>
        <taxon>Cryptodira</taxon>
        <taxon>Durocryptodira</taxon>
        <taxon>Testudinoidea</taxon>
        <taxon>Platysternidae</taxon>
        <taxon>Platysternon</taxon>
    </lineage>
</organism>
<name>A0A4D9DNV2_9SAUR</name>
<dbReference type="Proteomes" id="UP000297703">
    <property type="component" value="Unassembled WGS sequence"/>
</dbReference>
<dbReference type="AlphaFoldDB" id="A0A4D9DNV2"/>
<reference evidence="1 2" key="1">
    <citation type="submission" date="2019-04" db="EMBL/GenBank/DDBJ databases">
        <title>Draft genome of the big-headed turtle Platysternon megacephalum.</title>
        <authorList>
            <person name="Gong S."/>
        </authorList>
    </citation>
    <scope>NUCLEOTIDE SEQUENCE [LARGE SCALE GENOMIC DNA]</scope>
    <source>
        <strain evidence="1">DO16091913</strain>
        <tissue evidence="1">Muscle</tissue>
    </source>
</reference>
<gene>
    <name evidence="1" type="ORF">DR999_PMT20997</name>
</gene>
<reference evidence="1 2" key="2">
    <citation type="submission" date="2019-04" db="EMBL/GenBank/DDBJ databases">
        <title>The genome sequence of big-headed turtle.</title>
        <authorList>
            <person name="Gong S."/>
        </authorList>
    </citation>
    <scope>NUCLEOTIDE SEQUENCE [LARGE SCALE GENOMIC DNA]</scope>
    <source>
        <strain evidence="1">DO16091913</strain>
        <tissue evidence="1">Muscle</tissue>
    </source>
</reference>
<proteinExistence type="predicted"/>
<evidence type="ECO:0000313" key="2">
    <source>
        <dbReference type="Proteomes" id="UP000297703"/>
    </source>
</evidence>
<dbReference type="EMBL" id="QXTE01000522">
    <property type="protein sequence ID" value="TFJ97189.1"/>
    <property type="molecule type" value="Genomic_DNA"/>
</dbReference>
<comment type="caution">
    <text evidence="1">The sequence shown here is derived from an EMBL/GenBank/DDBJ whole genome shotgun (WGS) entry which is preliminary data.</text>
</comment>
<keyword evidence="2" id="KW-1185">Reference proteome</keyword>
<protein>
    <submittedName>
        <fullName evidence="1">Protein odr-4-like protein</fullName>
    </submittedName>
</protein>
<accession>A0A4D9DNV2</accession>